<accession>A0A4Y2BYU6</accession>
<protein>
    <submittedName>
        <fullName evidence="2">Uncharacterized protein</fullName>
    </submittedName>
</protein>
<proteinExistence type="predicted"/>
<dbReference type="EMBL" id="BGPR01000126">
    <property type="protein sequence ID" value="GBL97083.1"/>
    <property type="molecule type" value="Genomic_DNA"/>
</dbReference>
<keyword evidence="1" id="KW-0812">Transmembrane</keyword>
<comment type="caution">
    <text evidence="2">The sequence shown here is derived from an EMBL/GenBank/DDBJ whole genome shotgun (WGS) entry which is preliminary data.</text>
</comment>
<reference evidence="2 3" key="1">
    <citation type="journal article" date="2019" name="Sci. Rep.">
        <title>Orb-weaving spider Araneus ventricosus genome elucidates the spidroin gene catalogue.</title>
        <authorList>
            <person name="Kono N."/>
            <person name="Nakamura H."/>
            <person name="Ohtoshi R."/>
            <person name="Moran D.A.P."/>
            <person name="Shinohara A."/>
            <person name="Yoshida Y."/>
            <person name="Fujiwara M."/>
            <person name="Mori M."/>
            <person name="Tomita M."/>
            <person name="Arakawa K."/>
        </authorList>
    </citation>
    <scope>NUCLEOTIDE SEQUENCE [LARGE SCALE GENOMIC DNA]</scope>
</reference>
<evidence type="ECO:0000313" key="3">
    <source>
        <dbReference type="Proteomes" id="UP000499080"/>
    </source>
</evidence>
<keyword evidence="3" id="KW-1185">Reference proteome</keyword>
<gene>
    <name evidence="2" type="ORF">AVEN_254123_1</name>
</gene>
<keyword evidence="1" id="KW-1133">Transmembrane helix</keyword>
<feature type="transmembrane region" description="Helical" evidence="1">
    <location>
        <begin position="15"/>
        <end position="34"/>
    </location>
</feature>
<sequence>MSNILQVLKVISGKGFHHLLVAFTASTVLNLVPFRSDLAMENKSKSHGARSGDQNGLSTMANTSLAKNILTDTAMGAWALFWRKSLDLFFGQVVFSASVHVV</sequence>
<evidence type="ECO:0000313" key="2">
    <source>
        <dbReference type="EMBL" id="GBL97083.1"/>
    </source>
</evidence>
<evidence type="ECO:0000256" key="1">
    <source>
        <dbReference type="SAM" id="Phobius"/>
    </source>
</evidence>
<organism evidence="2 3">
    <name type="scientific">Araneus ventricosus</name>
    <name type="common">Orbweaver spider</name>
    <name type="synonym">Epeira ventricosa</name>
    <dbReference type="NCBI Taxonomy" id="182803"/>
    <lineage>
        <taxon>Eukaryota</taxon>
        <taxon>Metazoa</taxon>
        <taxon>Ecdysozoa</taxon>
        <taxon>Arthropoda</taxon>
        <taxon>Chelicerata</taxon>
        <taxon>Arachnida</taxon>
        <taxon>Araneae</taxon>
        <taxon>Araneomorphae</taxon>
        <taxon>Entelegynae</taxon>
        <taxon>Araneoidea</taxon>
        <taxon>Araneidae</taxon>
        <taxon>Araneus</taxon>
    </lineage>
</organism>
<dbReference type="AlphaFoldDB" id="A0A4Y2BYU6"/>
<name>A0A4Y2BYU6_ARAVE</name>
<dbReference type="Proteomes" id="UP000499080">
    <property type="component" value="Unassembled WGS sequence"/>
</dbReference>
<keyword evidence="1" id="KW-0472">Membrane</keyword>